<dbReference type="EMBL" id="SNYW01000002">
    <property type="protein sequence ID" value="TDQ85477.1"/>
    <property type="molecule type" value="Genomic_DNA"/>
</dbReference>
<organism evidence="4 5">
    <name type="scientific">Dongia mobilis</name>
    <dbReference type="NCBI Taxonomy" id="578943"/>
    <lineage>
        <taxon>Bacteria</taxon>
        <taxon>Pseudomonadati</taxon>
        <taxon>Pseudomonadota</taxon>
        <taxon>Alphaproteobacteria</taxon>
        <taxon>Rhodospirillales</taxon>
        <taxon>Dongiaceae</taxon>
        <taxon>Dongia</taxon>
    </lineage>
</organism>
<sequence>MADDQHGFFTLREAQSSDYPQLRALDGRLVVEAKLPGAIAADFARFQSVYTEAALAGPGGVVRIIVAVDAAENVLGYIHLQDADDAVLRTKIGYVTLLAVAENAARRGIGQALMAAAEDWAKSQGYPVLILDVFASNATARRFYAAQGFVEDSLRLRKVV</sequence>
<dbReference type="PROSITE" id="PS51186">
    <property type="entry name" value="GNAT"/>
    <property type="match status" value="1"/>
</dbReference>
<keyword evidence="1 4" id="KW-0808">Transferase</keyword>
<evidence type="ECO:0000313" key="5">
    <source>
        <dbReference type="Proteomes" id="UP000295783"/>
    </source>
</evidence>
<proteinExistence type="predicted"/>
<dbReference type="InterPro" id="IPR050832">
    <property type="entry name" value="Bact_Acetyltransf"/>
</dbReference>
<gene>
    <name evidence="4" type="ORF">A8950_0263</name>
</gene>
<dbReference type="InterPro" id="IPR000182">
    <property type="entry name" value="GNAT_dom"/>
</dbReference>
<dbReference type="Pfam" id="PF00583">
    <property type="entry name" value="Acetyltransf_1"/>
    <property type="match status" value="1"/>
</dbReference>
<evidence type="ECO:0000256" key="1">
    <source>
        <dbReference type="ARBA" id="ARBA00022679"/>
    </source>
</evidence>
<reference evidence="4 5" key="1">
    <citation type="submission" date="2019-03" db="EMBL/GenBank/DDBJ databases">
        <title>Genomic Encyclopedia of Type Strains, Phase III (KMG-III): the genomes of soil and plant-associated and newly described type strains.</title>
        <authorList>
            <person name="Whitman W."/>
        </authorList>
    </citation>
    <scope>NUCLEOTIDE SEQUENCE [LARGE SCALE GENOMIC DNA]</scope>
    <source>
        <strain evidence="4 5">CGMCC 1.7660</strain>
    </source>
</reference>
<evidence type="ECO:0000313" key="4">
    <source>
        <dbReference type="EMBL" id="TDQ85477.1"/>
    </source>
</evidence>
<accession>A0A4V3DF51</accession>
<protein>
    <submittedName>
        <fullName evidence="4">dTDP-4-amino-4,6-dideoxy-D-galactose acyltransferase</fullName>
    </submittedName>
</protein>
<dbReference type="PANTHER" id="PTHR43877:SF2">
    <property type="entry name" value="AMINOALKYLPHOSPHONATE N-ACETYLTRANSFERASE-RELATED"/>
    <property type="match status" value="1"/>
</dbReference>
<dbReference type="PANTHER" id="PTHR43877">
    <property type="entry name" value="AMINOALKYLPHOSPHONATE N-ACETYLTRANSFERASE-RELATED-RELATED"/>
    <property type="match status" value="1"/>
</dbReference>
<keyword evidence="2 4" id="KW-0012">Acyltransferase</keyword>
<dbReference type="Gene3D" id="3.40.630.30">
    <property type="match status" value="1"/>
</dbReference>
<dbReference type="InterPro" id="IPR016181">
    <property type="entry name" value="Acyl_CoA_acyltransferase"/>
</dbReference>
<feature type="domain" description="N-acetyltransferase" evidence="3">
    <location>
        <begin position="9"/>
        <end position="160"/>
    </location>
</feature>
<dbReference type="AlphaFoldDB" id="A0A4V3DF51"/>
<dbReference type="SUPFAM" id="SSF55729">
    <property type="entry name" value="Acyl-CoA N-acyltransferases (Nat)"/>
    <property type="match status" value="1"/>
</dbReference>
<dbReference type="CDD" id="cd04301">
    <property type="entry name" value="NAT_SF"/>
    <property type="match status" value="1"/>
</dbReference>
<evidence type="ECO:0000256" key="2">
    <source>
        <dbReference type="ARBA" id="ARBA00023315"/>
    </source>
</evidence>
<dbReference type="Proteomes" id="UP000295783">
    <property type="component" value="Unassembled WGS sequence"/>
</dbReference>
<comment type="caution">
    <text evidence="4">The sequence shown here is derived from an EMBL/GenBank/DDBJ whole genome shotgun (WGS) entry which is preliminary data.</text>
</comment>
<keyword evidence="5" id="KW-1185">Reference proteome</keyword>
<dbReference type="GO" id="GO:0016747">
    <property type="term" value="F:acyltransferase activity, transferring groups other than amino-acyl groups"/>
    <property type="evidence" value="ECO:0007669"/>
    <property type="project" value="InterPro"/>
</dbReference>
<evidence type="ECO:0000259" key="3">
    <source>
        <dbReference type="PROSITE" id="PS51186"/>
    </source>
</evidence>
<name>A0A4V3DF51_9PROT</name>
<dbReference type="RefSeq" id="WP_166644937.1">
    <property type="nucleotide sequence ID" value="NZ_SNYW01000002.1"/>
</dbReference>